<dbReference type="SUPFAM" id="SSF69318">
    <property type="entry name" value="Integrin alpha N-terminal domain"/>
    <property type="match status" value="2"/>
</dbReference>
<gene>
    <name evidence="4" type="ORF">EMA8858_00360</name>
</gene>
<comment type="caution">
    <text evidence="4">The sequence shown here is derived from an EMBL/GenBank/DDBJ whole genome shotgun (WGS) entry which is preliminary data.</text>
</comment>
<dbReference type="SUPFAM" id="SSF49313">
    <property type="entry name" value="Cadherin-like"/>
    <property type="match status" value="1"/>
</dbReference>
<dbReference type="Pfam" id="PF05345">
    <property type="entry name" value="He_PIG"/>
    <property type="match status" value="1"/>
</dbReference>
<accession>A0ABN8EQR3</accession>
<evidence type="ECO:0000256" key="1">
    <source>
        <dbReference type="ARBA" id="ARBA00022729"/>
    </source>
</evidence>
<keyword evidence="5" id="KW-1185">Reference proteome</keyword>
<dbReference type="Pfam" id="PF01839">
    <property type="entry name" value="FG-GAP"/>
    <property type="match status" value="1"/>
</dbReference>
<dbReference type="Pfam" id="PF18676">
    <property type="entry name" value="MBG_2"/>
    <property type="match status" value="1"/>
</dbReference>
<dbReference type="InterPro" id="IPR015919">
    <property type="entry name" value="Cadherin-like_sf"/>
</dbReference>
<evidence type="ECO:0000259" key="2">
    <source>
        <dbReference type="Pfam" id="PF16640"/>
    </source>
</evidence>
<dbReference type="Pfam" id="PF13517">
    <property type="entry name" value="FG-GAP_3"/>
    <property type="match status" value="3"/>
</dbReference>
<dbReference type="InterPro" id="IPR041286">
    <property type="entry name" value="MBG_2"/>
</dbReference>
<dbReference type="InterPro" id="IPR013517">
    <property type="entry name" value="FG-GAP"/>
</dbReference>
<dbReference type="PANTHER" id="PTHR45460">
    <property type="entry name" value="SIMILAR TO CYSTEINE PROTEINASE"/>
    <property type="match status" value="1"/>
</dbReference>
<dbReference type="Gene3D" id="2.30.30.100">
    <property type="match status" value="1"/>
</dbReference>
<sequence length="1023" mass="106811">MRHILTYYFIILLFLPITSFANLPSLSYPNTTITYGQNVNVRATAKSNNSVYSLQNIPSGLVGHISIIANDDRVFLESTAPAGIYTITVRATDNTGSTDASFTLTVNKAILTVTAAAKTITYCDPFPTCTANYSGFQNLDNLGSLTGSLICNYGVTAPAPAGTYTNDITASTLANPNYTINYINNTLIVDKSPSAISLVQSNSSIIIGESVTYTATVSQNKTCIPTGTLTFTVDGVAQSPIILNNLGVASITIPDFGIGVHTVFASFSGSDNQLSSISSTISTTVCPIITIGNLANGIINVPFNQTISVTPSDSYTFSIPIGHLPRGLTLNSVTGQISGTPAESGFFSFTIVAKNGIFCSKSKAYNLKILGNNCANRYFETANSSPIITGAVPFAYSPLLPTSLPGDYHLATDDFNNDGILDIIMPSKNVSNRAAYSLYLGNGSGGFSGGTPIPTRNTLGNNIAIVVADFDNDGDKDIVFGEANFSEIVILTNDGLGSFTQTTTPTGTGGGGIGTALAAASGDFNQDGKPDFVITNADNKRVQVFLNTSLVGQISFSNLTPAINTGILPRSIVVGHFNADENLDFATADYTDNTVSVSFGDGLGGFSLASTFTVGLNCRDIATGDFDNDGDFDLVTANYGESTISILTNNGSGNFTVSFKTVSSKMNGVLVNDFNGDGFCDILTSSQLIVPPTNNSSFVYLLYNDGNGNFATPTTLGTDFFSVGLQPGSLVSGDFNQDGSLDFISANIGNDGNTGSLSVILNNCPPIATNFSLNHGIGVSSNIKISTAFDGNQAANTLIPQINSGNSAIVNGVSISNLTINPDGNIMADVSAICSATNATFSVSVTDNFNKVSTATLSINIISGPIITSQPTSQSTCDATQIIFPVVVTGLGLTYQWQVSTNNGSTFSDLLNSATYAGATSDTLKVLSNSTLNGYKYKCLITGACSNTQSNIVTLNVQNPAITLSGVVPNGTVQVYNSSQINSTQKISQTSQIEYRSGKSIVLTNGFFADSQSVFKANIVGCQ</sequence>
<dbReference type="Pfam" id="PF16640">
    <property type="entry name" value="Big_3_5"/>
    <property type="match status" value="1"/>
</dbReference>
<dbReference type="EMBL" id="CAKLPY010000001">
    <property type="protein sequence ID" value="CAH0994251.1"/>
    <property type="molecule type" value="Genomic_DNA"/>
</dbReference>
<evidence type="ECO:0008006" key="6">
    <source>
        <dbReference type="Google" id="ProtNLM"/>
    </source>
</evidence>
<reference evidence="4" key="1">
    <citation type="submission" date="2021-12" db="EMBL/GenBank/DDBJ databases">
        <authorList>
            <person name="Rodrigo-Torres L."/>
            <person name="Arahal R. D."/>
            <person name="Lucena T."/>
        </authorList>
    </citation>
    <scope>NUCLEOTIDE SEQUENCE</scope>
    <source>
        <strain evidence="4">CECT 8858</strain>
    </source>
</reference>
<dbReference type="RefSeq" id="WP_238804000.1">
    <property type="nucleotide sequence ID" value="NZ_CAKLPY010000001.1"/>
</dbReference>
<protein>
    <recommendedName>
        <fullName evidence="6">Ig-like domain-containing protein</fullName>
    </recommendedName>
</protein>
<evidence type="ECO:0000259" key="3">
    <source>
        <dbReference type="Pfam" id="PF18676"/>
    </source>
</evidence>
<dbReference type="InterPro" id="IPR028994">
    <property type="entry name" value="Integrin_alpha_N"/>
</dbReference>
<dbReference type="InterPro" id="IPR013783">
    <property type="entry name" value="Ig-like_fold"/>
</dbReference>
<feature type="domain" description="Bacterial Ig-like" evidence="2">
    <location>
        <begin position="199"/>
        <end position="285"/>
    </location>
</feature>
<dbReference type="InterPro" id="IPR032109">
    <property type="entry name" value="Big_3_5"/>
</dbReference>
<evidence type="ECO:0000313" key="4">
    <source>
        <dbReference type="EMBL" id="CAH0994251.1"/>
    </source>
</evidence>
<keyword evidence="1" id="KW-0732">Signal</keyword>
<dbReference type="PANTHER" id="PTHR45460:SF2">
    <property type="entry name" value="ALPHA 1,3 GLUCANASE, GH71 FAMILY (EUROFUNG)"/>
    <property type="match status" value="1"/>
</dbReference>
<dbReference type="Proteomes" id="UP000837932">
    <property type="component" value="Unassembled WGS sequence"/>
</dbReference>
<feature type="domain" description="MBG" evidence="3">
    <location>
        <begin position="111"/>
        <end position="187"/>
    </location>
</feature>
<evidence type="ECO:0000313" key="5">
    <source>
        <dbReference type="Proteomes" id="UP000837932"/>
    </source>
</evidence>
<proteinExistence type="predicted"/>
<dbReference type="NCBIfam" id="NF045639">
    <property type="entry name" value="GCX_COOH"/>
    <property type="match status" value="1"/>
</dbReference>
<dbReference type="Gene3D" id="2.130.10.130">
    <property type="entry name" value="Integrin alpha, N-terminal"/>
    <property type="match status" value="2"/>
</dbReference>
<dbReference type="Gene3D" id="2.60.40.10">
    <property type="entry name" value="Immunoglobulins"/>
    <property type="match status" value="4"/>
</dbReference>
<organism evidence="4 5">
    <name type="scientific">Emticicia aquatica</name>
    <dbReference type="NCBI Taxonomy" id="1681835"/>
    <lineage>
        <taxon>Bacteria</taxon>
        <taxon>Pseudomonadati</taxon>
        <taxon>Bacteroidota</taxon>
        <taxon>Cytophagia</taxon>
        <taxon>Cytophagales</taxon>
        <taxon>Leadbetterellaceae</taxon>
        <taxon>Emticicia</taxon>
    </lineage>
</organism>
<name>A0ABN8EQR3_9BACT</name>
<dbReference type="InterPro" id="IPR055015">
    <property type="entry name" value="GCX_COOH"/>
</dbReference>